<evidence type="ECO:0000256" key="1">
    <source>
        <dbReference type="SAM" id="Coils"/>
    </source>
</evidence>
<feature type="compositionally biased region" description="Basic and acidic residues" evidence="2">
    <location>
        <begin position="1647"/>
        <end position="1656"/>
    </location>
</feature>
<dbReference type="InterPro" id="IPR018247">
    <property type="entry name" value="EF_Hand_1_Ca_BS"/>
</dbReference>
<feature type="coiled-coil region" evidence="1">
    <location>
        <begin position="978"/>
        <end position="1113"/>
    </location>
</feature>
<evidence type="ECO:0000256" key="2">
    <source>
        <dbReference type="SAM" id="MobiDB-lite"/>
    </source>
</evidence>
<feature type="region of interest" description="Disordered" evidence="2">
    <location>
        <begin position="404"/>
        <end position="427"/>
    </location>
</feature>
<keyword evidence="4" id="KW-1185">Reference proteome</keyword>
<feature type="region of interest" description="Disordered" evidence="2">
    <location>
        <begin position="1"/>
        <end position="20"/>
    </location>
</feature>
<protein>
    <submittedName>
        <fullName evidence="3">Uncharacterized protein</fullName>
    </submittedName>
</protein>
<feature type="coiled-coil region" evidence="1">
    <location>
        <begin position="442"/>
        <end position="476"/>
    </location>
</feature>
<accession>A0A9D4C4F2</accession>
<organism evidence="3 4">
    <name type="scientific">Dreissena polymorpha</name>
    <name type="common">Zebra mussel</name>
    <name type="synonym">Mytilus polymorpha</name>
    <dbReference type="NCBI Taxonomy" id="45954"/>
    <lineage>
        <taxon>Eukaryota</taxon>
        <taxon>Metazoa</taxon>
        <taxon>Spiralia</taxon>
        <taxon>Lophotrochozoa</taxon>
        <taxon>Mollusca</taxon>
        <taxon>Bivalvia</taxon>
        <taxon>Autobranchia</taxon>
        <taxon>Heteroconchia</taxon>
        <taxon>Euheterodonta</taxon>
        <taxon>Imparidentia</taxon>
        <taxon>Neoheterodontei</taxon>
        <taxon>Myida</taxon>
        <taxon>Dreissenoidea</taxon>
        <taxon>Dreissenidae</taxon>
        <taxon>Dreissena</taxon>
    </lineage>
</organism>
<feature type="region of interest" description="Disordered" evidence="2">
    <location>
        <begin position="84"/>
        <end position="103"/>
    </location>
</feature>
<keyword evidence="1" id="KW-0175">Coiled coil</keyword>
<reference evidence="3" key="1">
    <citation type="journal article" date="2019" name="bioRxiv">
        <title>The Genome of the Zebra Mussel, Dreissena polymorpha: A Resource for Invasive Species Research.</title>
        <authorList>
            <person name="McCartney M.A."/>
            <person name="Auch B."/>
            <person name="Kono T."/>
            <person name="Mallez S."/>
            <person name="Zhang Y."/>
            <person name="Obille A."/>
            <person name="Becker A."/>
            <person name="Abrahante J.E."/>
            <person name="Garbe J."/>
            <person name="Badalamenti J.P."/>
            <person name="Herman A."/>
            <person name="Mangelson H."/>
            <person name="Liachko I."/>
            <person name="Sullivan S."/>
            <person name="Sone E.D."/>
            <person name="Koren S."/>
            <person name="Silverstein K.A.T."/>
            <person name="Beckman K.B."/>
            <person name="Gohl D.M."/>
        </authorList>
    </citation>
    <scope>NUCLEOTIDE SEQUENCE</scope>
    <source>
        <strain evidence="3">Duluth1</strain>
        <tissue evidence="3">Whole animal</tissue>
    </source>
</reference>
<reference evidence="3" key="2">
    <citation type="submission" date="2020-11" db="EMBL/GenBank/DDBJ databases">
        <authorList>
            <person name="McCartney M.A."/>
            <person name="Auch B."/>
            <person name="Kono T."/>
            <person name="Mallez S."/>
            <person name="Becker A."/>
            <person name="Gohl D.M."/>
            <person name="Silverstein K.A.T."/>
            <person name="Koren S."/>
            <person name="Bechman K.B."/>
            <person name="Herman A."/>
            <person name="Abrahante J.E."/>
            <person name="Garbe J."/>
        </authorList>
    </citation>
    <scope>NUCLEOTIDE SEQUENCE</scope>
    <source>
        <strain evidence="3">Duluth1</strain>
        <tissue evidence="3">Whole animal</tissue>
    </source>
</reference>
<feature type="coiled-coil region" evidence="1">
    <location>
        <begin position="1381"/>
        <end position="1562"/>
    </location>
</feature>
<dbReference type="Proteomes" id="UP000828390">
    <property type="component" value="Unassembled WGS sequence"/>
</dbReference>
<evidence type="ECO:0000313" key="3">
    <source>
        <dbReference type="EMBL" id="KAH3717222.1"/>
    </source>
</evidence>
<dbReference type="PROSITE" id="PS00018">
    <property type="entry name" value="EF_HAND_1"/>
    <property type="match status" value="1"/>
</dbReference>
<sequence length="1656" mass="191955">MGEEGIVVGHTPPSGQQQTQSWLDWNIRPELSFGSVRSSMDANNISGSLVPDCFCTNEDCLAVRMRYEQLTERIQRFLEISNNDQNDNGVIKKSENEDNDADEVELDQNRFVKHEEAESQMLERLTSIDLEHFIRTPKNANNVEPLMDQFFTEEGNETNYDLVDAVVQESENATNIEGHFSEQEPDDYSNSVGITKQIQQTKIKKNRKKKMKKSNLLKETKKIDDGHFSEEEEGVVKALKKNKRHFSESDVKQFDEDNNGIYTSSSDNTKGLFVLESESKSESADQKMIEDSQGKLHGDDVFTAEMERFDSGDILENISHSVSRIHNKPCASTRIANEKSVEGFIFEHVLNSKKPALSERQNLNHDFLEVNEGETVKPLESPPSQSESDQQRYENAVFDILNSICPGTNPSRRKGPSHPPEDSVSVSFKDVRVQSGSVEMDVKEILTRYNTLRDMVDTLEKENEMLKKRKTDIDDQNTTKSEFSETAELKSKVMNLQDQNIQNVQENEELKVQMKYIKEEIQDTKHENKKLKQGIVDLQDDIKFVTEEVEQKSQDLEKLQAMLKEAKLSDNEVNLSDALTKLEAENKEIKSQLSYIEKENANFKDLEVRYSNLDVKHAELKLKITYYEENNLRLKEKVDEVGQDFKVKISIYESHIESLKSEKQSLESLCAQVKIENQELKFHRDNRSAEIVELKLEKNHLSADISNLKSELESVREILISAKSEKESLNEHLKKLSDNMCVLVGENEDRSTNIFQLTEANKQLESQVNNLQTNVQTLLSIVEKHKRDKEQLNEDILVLRQEVFDLSKDNKILEENCKHVKRLEDELENMKGEHIQLKFEKKDMETEVTHSEWTFKELTEKYETLQKVNEKKDLNDAFTNTEDKHSTNIETQYEQIEEENMEYRTLTNFETIETSQQPKTSEKRDSFKTQKTKQFNRSDFHHESANEATISYDKSTDTFDLKMTECVDFRSNGHELLQSSEKEKLFSLEEELVRLKSENSTLKDMLDKIDAKSDSDTDIQILEDMREAVKSLRQEKSEIEKQNIEISDVFEKDNKRLQGEVEEMLSENDDLRKKLRSQEDSLKKENMEILKMYNDLRNEVEVLMISKHDLEVELHALKDLLEQESLLPQRSFDRNGSRELTLKDVEDMNELKSSIEKLKVDLREKDMYVRQLEEHLLYSECSIPNFSSTPRPLSSRGHPVLSKAYKSGPVKRRAYSQEIPKGTGISDEVLASDVKSGEYVDEGAENSYYAKMYAIESRESTASGKKPAVSPDKIFTDSVQSSRSLGERVGSFRGYVDASERIRSGLGASEDGHLALELKQYELVAEITKLRQDLRETKAVYSKETCLLTEALEKEKVANELRKRSGSGNDSSMPSSFSHDLLRLRQEVARLREENKMLLMDNDRWQDRLKEQEQIVLDLKEKMCSKSSRYSEIEEVFGKQLALLQKQREELVDRIKKKDTENETLSVKLGEKVIIEETLRIEKEKLIAKLEETEDVVNELNEAKSLLEKHREKEKQLEDVIYQKDMHEIDLMKQKRVLEEELQEIESKFRDKEENLDYEKNRLLEELRLTSNKGKSSMSESDDDVSVVSTELTGFAHRNVRRLEMMLEEVERQHAVAVNVLKEQLQMKYKRRERDISNDHGCNLGQLREDTDKQVT</sequence>
<feature type="region of interest" description="Disordered" evidence="2">
    <location>
        <begin position="1637"/>
        <end position="1656"/>
    </location>
</feature>
<gene>
    <name evidence="3" type="ORF">DPMN_060003</name>
</gene>
<dbReference type="EMBL" id="JAIWYP010000013">
    <property type="protein sequence ID" value="KAH3717222.1"/>
    <property type="molecule type" value="Genomic_DNA"/>
</dbReference>
<evidence type="ECO:0000313" key="4">
    <source>
        <dbReference type="Proteomes" id="UP000828390"/>
    </source>
</evidence>
<feature type="coiled-coil region" evidence="1">
    <location>
        <begin position="507"/>
        <end position="616"/>
    </location>
</feature>
<feature type="region of interest" description="Disordered" evidence="2">
    <location>
        <begin position="914"/>
        <end position="933"/>
    </location>
</feature>
<feature type="coiled-coil region" evidence="1">
    <location>
        <begin position="649"/>
        <end position="906"/>
    </location>
</feature>
<name>A0A9D4C4F2_DREPO</name>
<comment type="caution">
    <text evidence="3">The sequence shown here is derived from an EMBL/GenBank/DDBJ whole genome shotgun (WGS) entry which is preliminary data.</text>
</comment>
<proteinExistence type="predicted"/>